<dbReference type="EMBL" id="JAMDLW010000055">
    <property type="protein sequence ID" value="MCY9522835.1"/>
    <property type="molecule type" value="Genomic_DNA"/>
</dbReference>
<feature type="region of interest" description="Disordered" evidence="1">
    <location>
        <begin position="1"/>
        <end position="23"/>
    </location>
</feature>
<name>A0ABT4DZP6_9BACL</name>
<keyword evidence="3" id="KW-1185">Reference proteome</keyword>
<protein>
    <submittedName>
        <fullName evidence="2">DUF2508 domain-containing protein</fullName>
    </submittedName>
</protein>
<dbReference type="Proteomes" id="UP001207626">
    <property type="component" value="Unassembled WGS sequence"/>
</dbReference>
<evidence type="ECO:0000256" key="1">
    <source>
        <dbReference type="SAM" id="MobiDB-lite"/>
    </source>
</evidence>
<proteinExistence type="predicted"/>
<dbReference type="RefSeq" id="WP_087434177.1">
    <property type="nucleotide sequence ID" value="NZ_JAFFHZ010000001.1"/>
</dbReference>
<organism evidence="2 3">
    <name type="scientific">Paenibacillus apiarius</name>
    <dbReference type="NCBI Taxonomy" id="46240"/>
    <lineage>
        <taxon>Bacteria</taxon>
        <taxon>Bacillati</taxon>
        <taxon>Bacillota</taxon>
        <taxon>Bacilli</taxon>
        <taxon>Bacillales</taxon>
        <taxon>Paenibacillaceae</taxon>
        <taxon>Paenibacillus</taxon>
    </lineage>
</organism>
<dbReference type="GeneID" id="77002531"/>
<accession>A0ABT4DZP6</accession>
<gene>
    <name evidence="2" type="ORF">M5X09_24770</name>
</gene>
<sequence length="87" mass="10517">MMKQWFGGWRDKQPNRQTQSEQEQLLEDIRHAYKEWERAWFRFEYAIGEDEVDYAIFSLEASEKRIGILLKRAKKADMHALRLGEVL</sequence>
<evidence type="ECO:0000313" key="2">
    <source>
        <dbReference type="EMBL" id="MCY9522835.1"/>
    </source>
</evidence>
<evidence type="ECO:0000313" key="3">
    <source>
        <dbReference type="Proteomes" id="UP001207626"/>
    </source>
</evidence>
<comment type="caution">
    <text evidence="2">The sequence shown here is derived from an EMBL/GenBank/DDBJ whole genome shotgun (WGS) entry which is preliminary data.</text>
</comment>
<reference evidence="2 3" key="1">
    <citation type="submission" date="2022-05" db="EMBL/GenBank/DDBJ databases">
        <title>Genome Sequencing of Bee-Associated Microbes.</title>
        <authorList>
            <person name="Dunlap C."/>
        </authorList>
    </citation>
    <scope>NUCLEOTIDE SEQUENCE [LARGE SCALE GENOMIC DNA]</scope>
    <source>
        <strain evidence="2 3">NRRL NRS-1438</strain>
    </source>
</reference>